<evidence type="ECO:0000313" key="2">
    <source>
        <dbReference type="Proteomes" id="UP000324222"/>
    </source>
</evidence>
<accession>A0A5B7G7T4</accession>
<name>A0A5B7G7T4_PORTR</name>
<protein>
    <submittedName>
        <fullName evidence="1">Uncharacterized protein</fullName>
    </submittedName>
</protein>
<comment type="caution">
    <text evidence="1">The sequence shown here is derived from an EMBL/GenBank/DDBJ whole genome shotgun (WGS) entry which is preliminary data.</text>
</comment>
<reference evidence="1 2" key="1">
    <citation type="submission" date="2019-05" db="EMBL/GenBank/DDBJ databases">
        <title>Another draft genome of Portunus trituberculatus and its Hox gene families provides insights of decapod evolution.</title>
        <authorList>
            <person name="Jeong J.-H."/>
            <person name="Song I."/>
            <person name="Kim S."/>
            <person name="Choi T."/>
            <person name="Kim D."/>
            <person name="Ryu S."/>
            <person name="Kim W."/>
        </authorList>
    </citation>
    <scope>NUCLEOTIDE SEQUENCE [LARGE SCALE GENOMIC DNA]</scope>
    <source>
        <tissue evidence="1">Muscle</tissue>
    </source>
</reference>
<dbReference type="Proteomes" id="UP000324222">
    <property type="component" value="Unassembled WGS sequence"/>
</dbReference>
<gene>
    <name evidence="1" type="ORF">E2C01_048913</name>
</gene>
<evidence type="ECO:0000313" key="1">
    <source>
        <dbReference type="EMBL" id="MPC54982.1"/>
    </source>
</evidence>
<dbReference type="AlphaFoldDB" id="A0A5B7G7T4"/>
<proteinExistence type="predicted"/>
<dbReference type="EMBL" id="VSRR010012794">
    <property type="protein sequence ID" value="MPC54982.1"/>
    <property type="molecule type" value="Genomic_DNA"/>
</dbReference>
<sequence>MNLSTEIRLRISELHMVSDVARTNQEVLQMAGTTRELMTMEKRPLGLVSGEYFEKEWCGERLPLEWNQGDDKMIRVKKIDEAVEQAENMRVWHSTVANVN</sequence>
<organism evidence="1 2">
    <name type="scientific">Portunus trituberculatus</name>
    <name type="common">Swimming crab</name>
    <name type="synonym">Neptunus trituberculatus</name>
    <dbReference type="NCBI Taxonomy" id="210409"/>
    <lineage>
        <taxon>Eukaryota</taxon>
        <taxon>Metazoa</taxon>
        <taxon>Ecdysozoa</taxon>
        <taxon>Arthropoda</taxon>
        <taxon>Crustacea</taxon>
        <taxon>Multicrustacea</taxon>
        <taxon>Malacostraca</taxon>
        <taxon>Eumalacostraca</taxon>
        <taxon>Eucarida</taxon>
        <taxon>Decapoda</taxon>
        <taxon>Pleocyemata</taxon>
        <taxon>Brachyura</taxon>
        <taxon>Eubrachyura</taxon>
        <taxon>Portunoidea</taxon>
        <taxon>Portunidae</taxon>
        <taxon>Portuninae</taxon>
        <taxon>Portunus</taxon>
    </lineage>
</organism>
<keyword evidence="2" id="KW-1185">Reference proteome</keyword>